<feature type="domain" description="AbiEi antitoxin N-terminal" evidence="1">
    <location>
        <begin position="9"/>
        <end position="53"/>
    </location>
</feature>
<dbReference type="EMBL" id="JARXIC010000001">
    <property type="protein sequence ID" value="MDQ8192969.1"/>
    <property type="molecule type" value="Genomic_DNA"/>
</dbReference>
<comment type="caution">
    <text evidence="2">The sequence shown here is derived from an EMBL/GenBank/DDBJ whole genome shotgun (WGS) entry which is preliminary data.</text>
</comment>
<evidence type="ECO:0000313" key="2">
    <source>
        <dbReference type="EMBL" id="MDQ8192969.1"/>
    </source>
</evidence>
<evidence type="ECO:0000313" key="3">
    <source>
        <dbReference type="Proteomes" id="UP001243717"/>
    </source>
</evidence>
<evidence type="ECO:0000259" key="1">
    <source>
        <dbReference type="Pfam" id="PF13338"/>
    </source>
</evidence>
<keyword evidence="3" id="KW-1185">Reference proteome</keyword>
<accession>A0ABU1AE04</accession>
<organism evidence="2 3">
    <name type="scientific">Thalassobacterium sedimentorum</name>
    <dbReference type="NCBI Taxonomy" id="3041258"/>
    <lineage>
        <taxon>Bacteria</taxon>
        <taxon>Pseudomonadati</taxon>
        <taxon>Verrucomicrobiota</taxon>
        <taxon>Opitutia</taxon>
        <taxon>Puniceicoccales</taxon>
        <taxon>Coraliomargaritaceae</taxon>
        <taxon>Thalassobacterium</taxon>
    </lineage>
</organism>
<reference evidence="2 3" key="1">
    <citation type="submission" date="2023-04" db="EMBL/GenBank/DDBJ databases">
        <title>A novel bacteria isolated from coastal sediment.</title>
        <authorList>
            <person name="Liu X.-J."/>
            <person name="Du Z.-J."/>
        </authorList>
    </citation>
    <scope>NUCLEOTIDE SEQUENCE [LARGE SCALE GENOMIC DNA]</scope>
    <source>
        <strain evidence="2 3">SDUM461004</strain>
    </source>
</reference>
<dbReference type="RefSeq" id="WP_308983477.1">
    <property type="nucleotide sequence ID" value="NZ_JARXIC010000001.1"/>
</dbReference>
<protein>
    <submittedName>
        <fullName evidence="2">Type IV toxin-antitoxin system AbiEi family antitoxin domain-containing protein</fullName>
    </submittedName>
</protein>
<name>A0ABU1AE04_9BACT</name>
<dbReference type="Proteomes" id="UP001243717">
    <property type="component" value="Unassembled WGS sequence"/>
</dbReference>
<sequence length="204" mass="23018">MPSPTEQQRLHELAISRSLLKESEIREHGISSMAISRAVAKGELERLSRGLYRHPEAPWDEHLSIAEVAARVPQSVIVLVSSLQFHQIGTHQAHSVWIQLRNNAVPPRIDYPKIEVVKTGISEAFSIGVETHLLNDIDVRITNPARTVVDCFKYRRRVGLELCLEALKDLLASKQHRTTPADILEFAKLQRVTSVIQPYLEALV</sequence>
<dbReference type="Pfam" id="PF13338">
    <property type="entry name" value="AbiEi_4"/>
    <property type="match status" value="1"/>
</dbReference>
<proteinExistence type="predicted"/>
<dbReference type="InterPro" id="IPR025159">
    <property type="entry name" value="AbiEi_N"/>
</dbReference>
<gene>
    <name evidence="2" type="ORF">QEH59_00930</name>
</gene>